<comment type="caution">
    <text evidence="1">The sequence shown here is derived from an EMBL/GenBank/DDBJ whole genome shotgun (WGS) entry which is preliminary data.</text>
</comment>
<dbReference type="Proteomes" id="UP001159329">
    <property type="component" value="Unassembled WGS sequence"/>
</dbReference>
<accession>A0AA42L9N7</accession>
<gene>
    <name evidence="1" type="ORF">N7644_00995</name>
</gene>
<evidence type="ECO:0000313" key="2">
    <source>
        <dbReference type="Proteomes" id="UP001159329"/>
    </source>
</evidence>
<dbReference type="EMBL" id="JAOEEO010000001">
    <property type="protein sequence ID" value="MDH0562256.1"/>
    <property type="molecule type" value="Genomic_DNA"/>
</dbReference>
<sequence>MKLEQIETADMDIKSIKIYGDKFYILFSAVYDICLKQYVENVELVFFNWTSFNVEMYDSSIEEYKQLDLLEINKGKDLFTLIQVVNISDDKVELEGFNDDGVWNKVVFFNTSYSLNVIDIT</sequence>
<organism evidence="1 2">
    <name type="scientific">Acinetobacter courvalinii</name>
    <dbReference type="NCBI Taxonomy" id="280147"/>
    <lineage>
        <taxon>Bacteria</taxon>
        <taxon>Pseudomonadati</taxon>
        <taxon>Pseudomonadota</taxon>
        <taxon>Gammaproteobacteria</taxon>
        <taxon>Moraxellales</taxon>
        <taxon>Moraxellaceae</taxon>
        <taxon>Acinetobacter</taxon>
    </lineage>
</organism>
<proteinExistence type="predicted"/>
<dbReference type="RefSeq" id="WP_279694125.1">
    <property type="nucleotide sequence ID" value="NZ_JAOEEO010000001.1"/>
</dbReference>
<name>A0AA42L9N7_9GAMM</name>
<reference evidence="1" key="1">
    <citation type="submission" date="2022-09" db="EMBL/GenBank/DDBJ databases">
        <title>Intensive care unit water sources are persistently colonized with multi-drug resistant bacteria and are the site of extensive horizontal gene transfer of antibiotic resistance genes.</title>
        <authorList>
            <person name="Diorio-Toth L."/>
        </authorList>
    </citation>
    <scope>NUCLEOTIDE SEQUENCE</scope>
    <source>
        <strain evidence="1">GD04005</strain>
    </source>
</reference>
<protein>
    <submittedName>
        <fullName evidence="1">Uncharacterized protein</fullName>
    </submittedName>
</protein>
<evidence type="ECO:0000313" key="1">
    <source>
        <dbReference type="EMBL" id="MDH0562256.1"/>
    </source>
</evidence>
<dbReference type="AlphaFoldDB" id="A0AA42L9N7"/>